<dbReference type="EMBL" id="QQBC01000001">
    <property type="protein sequence ID" value="RDI69411.1"/>
    <property type="molecule type" value="Genomic_DNA"/>
</dbReference>
<name>A0A370IGZ3_9NOCA</name>
<proteinExistence type="predicted"/>
<evidence type="ECO:0000256" key="1">
    <source>
        <dbReference type="SAM" id="MobiDB-lite"/>
    </source>
</evidence>
<dbReference type="AlphaFoldDB" id="A0A370IGZ3"/>
<evidence type="ECO:0000313" key="2">
    <source>
        <dbReference type="EMBL" id="RDI69411.1"/>
    </source>
</evidence>
<accession>A0A370IGZ3</accession>
<reference evidence="2 3" key="1">
    <citation type="submission" date="2018-07" db="EMBL/GenBank/DDBJ databases">
        <title>Genomic Encyclopedia of Type Strains, Phase IV (KMG-IV): sequencing the most valuable type-strain genomes for metagenomic binning, comparative biology and taxonomic classification.</title>
        <authorList>
            <person name="Goeker M."/>
        </authorList>
    </citation>
    <scope>NUCLEOTIDE SEQUENCE [LARGE SCALE GENOMIC DNA]</scope>
    <source>
        <strain evidence="2 3">DSM 44290</strain>
    </source>
</reference>
<feature type="region of interest" description="Disordered" evidence="1">
    <location>
        <begin position="318"/>
        <end position="343"/>
    </location>
</feature>
<dbReference type="RefSeq" id="WP_174556090.1">
    <property type="nucleotide sequence ID" value="NZ_QQBC01000001.1"/>
</dbReference>
<protein>
    <recommendedName>
        <fullName evidence="4">Transcriptional regulator, AbiEi antitoxin, Type IV TA system</fullName>
    </recommendedName>
</protein>
<feature type="region of interest" description="Disordered" evidence="1">
    <location>
        <begin position="1"/>
        <end position="24"/>
    </location>
</feature>
<comment type="caution">
    <text evidence="2">The sequence shown here is derived from an EMBL/GenBank/DDBJ whole genome shotgun (WGS) entry which is preliminary data.</text>
</comment>
<keyword evidence="3" id="KW-1185">Reference proteome</keyword>
<gene>
    <name evidence="2" type="ORF">DFR76_101952</name>
</gene>
<organism evidence="2 3">
    <name type="scientific">Nocardia pseudobrasiliensis</name>
    <dbReference type="NCBI Taxonomy" id="45979"/>
    <lineage>
        <taxon>Bacteria</taxon>
        <taxon>Bacillati</taxon>
        <taxon>Actinomycetota</taxon>
        <taxon>Actinomycetes</taxon>
        <taxon>Mycobacteriales</taxon>
        <taxon>Nocardiaceae</taxon>
        <taxon>Nocardia</taxon>
    </lineage>
</organism>
<evidence type="ECO:0008006" key="4">
    <source>
        <dbReference type="Google" id="ProtNLM"/>
    </source>
</evidence>
<sequence>MSSGQPRVPSSPPRPTPGAVSGTAVYRRNEVLRCGLSDNEIRRNHRHRQWRRLRRGTYVDRTLDLDVLQQHRLLIDAVLPGMAEQTVLSHQSAAAIYGCPLWQTPLNRVHVTRNRRHGGRIKSDVQMHCAPVNEVSVVAGYRLTTPARTVVDLARTLPLESAVIVGDALVSMFGIGPDELAIELERAKFRHGIAHAKRVIARLDGRSESVGESRSRLMLERLGLPCPMSQGNVFEPTGILVGRVDFYYEKPGVLCEFDGRVKYGRLLPPGRSPADAVYREKLREDALRSLGFQVVRWTWEDLSGNQVAPRLTTAINRGTLTTPTGHITPAPPKPARPLKTHPI</sequence>
<dbReference type="Proteomes" id="UP000254869">
    <property type="component" value="Unassembled WGS sequence"/>
</dbReference>
<evidence type="ECO:0000313" key="3">
    <source>
        <dbReference type="Proteomes" id="UP000254869"/>
    </source>
</evidence>
<dbReference type="STRING" id="1210086.GCA_001613105_00804"/>